<organism evidence="1 2">
    <name type="scientific">Thermodesulfobacterium commune</name>
    <dbReference type="NCBI Taxonomy" id="1741"/>
    <lineage>
        <taxon>Bacteria</taxon>
        <taxon>Pseudomonadati</taxon>
        <taxon>Thermodesulfobacteriota</taxon>
        <taxon>Thermodesulfobacteria</taxon>
        <taxon>Thermodesulfobacteriales</taxon>
        <taxon>Thermodesulfobacteriaceae</taxon>
        <taxon>Thermodesulfobacterium</taxon>
    </lineage>
</organism>
<dbReference type="GO" id="GO:0016740">
    <property type="term" value="F:transferase activity"/>
    <property type="evidence" value="ECO:0007669"/>
    <property type="project" value="UniProtKB-KW"/>
</dbReference>
<dbReference type="AlphaFoldDB" id="A0A101FJ32"/>
<proteinExistence type="predicted"/>
<reference evidence="1 2" key="1">
    <citation type="journal article" date="2018" name="Nat. Biotechnol.">
        <title>A standardized bacterial taxonomy based on genome phylogeny substantially revises the tree of life.</title>
        <authorList>
            <person name="Parks D.H."/>
            <person name="Chuvochina M."/>
            <person name="Waite D.W."/>
            <person name="Rinke C."/>
            <person name="Skarshewski A."/>
            <person name="Chaumeil P.A."/>
            <person name="Hugenholtz P."/>
        </authorList>
    </citation>
    <scope>NUCLEOTIDE SEQUENCE [LARGE SCALE GENOMIC DNA]</scope>
    <source>
        <strain evidence="1">UBA12529</strain>
    </source>
</reference>
<dbReference type="RefSeq" id="WP_273019166.1">
    <property type="nucleotide sequence ID" value="NZ_DAINLL010000026.1"/>
</dbReference>
<dbReference type="InterPro" id="IPR027417">
    <property type="entry name" value="P-loop_NTPase"/>
</dbReference>
<dbReference type="Proteomes" id="UP000257240">
    <property type="component" value="Unassembled WGS sequence"/>
</dbReference>
<dbReference type="SUPFAM" id="SSF52540">
    <property type="entry name" value="P-loop containing nucleoside triphosphate hydrolases"/>
    <property type="match status" value="1"/>
</dbReference>
<evidence type="ECO:0000313" key="2">
    <source>
        <dbReference type="Proteomes" id="UP000257240"/>
    </source>
</evidence>
<dbReference type="EMBL" id="DLVE01000083">
    <property type="protein sequence ID" value="HAA84446.1"/>
    <property type="molecule type" value="Genomic_DNA"/>
</dbReference>
<dbReference type="Gene3D" id="3.40.50.300">
    <property type="entry name" value="P-loop containing nucleotide triphosphate hydrolases"/>
    <property type="match status" value="1"/>
</dbReference>
<protein>
    <submittedName>
        <fullName evidence="1">Aminoglycoside phosphotransferase</fullName>
    </submittedName>
</protein>
<evidence type="ECO:0000313" key="1">
    <source>
        <dbReference type="EMBL" id="HAA84446.1"/>
    </source>
</evidence>
<name>A0A101FJ32_9BACT</name>
<keyword evidence="1" id="KW-0808">Transferase</keyword>
<accession>A0A101FJ32</accession>
<dbReference type="SUPFAM" id="SSF56112">
    <property type="entry name" value="Protein kinase-like (PK-like)"/>
    <property type="match status" value="1"/>
</dbReference>
<dbReference type="InterPro" id="IPR011009">
    <property type="entry name" value="Kinase-like_dom_sf"/>
</dbReference>
<sequence length="515" mass="60660">MEPKAWDRLIDVYSFPHPTQTLRVVQTHISYVFITDLFVYKIKKPVSFGFLDYTTLEKRKHFCEREVMLNRRLSPEIYLGVVPVVKTSKGYKFEAEGEIVEYAVKMKKLPEEGMMVNLLKEKKVTEAHIDSIVSVLVPFYQKAETGERVNSYGRIEVIRFNTEENFAQTKEFVGLALAKYKYEHIIQFTRKFLEENQVLFQERIDKGFIRDGHGDLYSANICFENVNKVYIFDCIEFNERFRCGDVCSDIAFLAMDLDFYRERSLSEYFITQYVSKSQDQGINKLLNFYKCYRAYVRGKIGCFTYASTQQTSPEKYEFLEQARRYFDLAYYYAEGIPKLIVFMGLSGTGKSFLSQNLMSKLPAVYLSSDITRKRLLSLPESKHYYAEFEKGIYTPEITEKTYKKMIEMAKEELSYGRDVIIDATFRDKKYRSWLLEGIKEVKAEVFWVWCTAEDNVVRERLFKRKENTCSDALWDIYLAQKDKFEPPKECSPLLVLDTTYPVETLMKSLVEFLKI</sequence>
<gene>
    <name evidence="1" type="ORF">DCE01_06660</name>
</gene>
<dbReference type="PANTHER" id="PTHR43883:SF1">
    <property type="entry name" value="GLUCONOKINASE"/>
    <property type="match status" value="1"/>
</dbReference>
<dbReference type="Pfam" id="PF13671">
    <property type="entry name" value="AAA_33"/>
    <property type="match status" value="1"/>
</dbReference>
<dbReference type="PANTHER" id="PTHR43883">
    <property type="entry name" value="SLR0207 PROTEIN"/>
    <property type="match status" value="1"/>
</dbReference>
<comment type="caution">
    <text evidence="1">The sequence shown here is derived from an EMBL/GenBank/DDBJ whole genome shotgun (WGS) entry which is preliminary data.</text>
</comment>
<dbReference type="InterPro" id="IPR052732">
    <property type="entry name" value="Cell-binding_unc_protein"/>
</dbReference>